<dbReference type="GO" id="GO:0043190">
    <property type="term" value="C:ATP-binding cassette (ABC) transporter complex"/>
    <property type="evidence" value="ECO:0007669"/>
    <property type="project" value="InterPro"/>
</dbReference>
<proteinExistence type="predicted"/>
<dbReference type="Pfam" id="PF08402">
    <property type="entry name" value="TOBE_2"/>
    <property type="match status" value="1"/>
</dbReference>
<dbReference type="GO" id="GO:0022857">
    <property type="term" value="F:transmembrane transporter activity"/>
    <property type="evidence" value="ECO:0007669"/>
    <property type="project" value="InterPro"/>
</dbReference>
<dbReference type="InterPro" id="IPR013611">
    <property type="entry name" value="Transp-assoc_OB_typ2"/>
</dbReference>
<evidence type="ECO:0000259" key="1">
    <source>
        <dbReference type="Pfam" id="PF08402"/>
    </source>
</evidence>
<reference evidence="2" key="1">
    <citation type="submission" date="2018-05" db="EMBL/GenBank/DDBJ databases">
        <authorList>
            <person name="Lanie J.A."/>
            <person name="Ng W.-L."/>
            <person name="Kazmierczak K.M."/>
            <person name="Andrzejewski T.M."/>
            <person name="Davidsen T.M."/>
            <person name="Wayne K.J."/>
            <person name="Tettelin H."/>
            <person name="Glass J.I."/>
            <person name="Rusch D."/>
            <person name="Podicherti R."/>
            <person name="Tsui H.-C.T."/>
            <person name="Winkler M.E."/>
        </authorList>
    </citation>
    <scope>NUCLEOTIDE SEQUENCE</scope>
</reference>
<protein>
    <recommendedName>
        <fullName evidence="1">Transport-associated OB type 2 domain-containing protein</fullName>
    </recommendedName>
</protein>
<feature type="domain" description="Transport-associated OB type 2" evidence="1">
    <location>
        <begin position="23"/>
        <end position="98"/>
    </location>
</feature>
<evidence type="ECO:0000313" key="2">
    <source>
        <dbReference type="EMBL" id="SVD98185.1"/>
    </source>
</evidence>
<dbReference type="AlphaFoldDB" id="A0A382ZT07"/>
<name>A0A382ZT07_9ZZZZ</name>
<dbReference type="GO" id="GO:0005524">
    <property type="term" value="F:ATP binding"/>
    <property type="evidence" value="ECO:0007669"/>
    <property type="project" value="InterPro"/>
</dbReference>
<dbReference type="SUPFAM" id="SSF50331">
    <property type="entry name" value="MOP-like"/>
    <property type="match status" value="1"/>
</dbReference>
<organism evidence="2">
    <name type="scientific">marine metagenome</name>
    <dbReference type="NCBI Taxonomy" id="408172"/>
    <lineage>
        <taxon>unclassified sequences</taxon>
        <taxon>metagenomes</taxon>
        <taxon>ecological metagenomes</taxon>
    </lineage>
</organism>
<accession>A0A382ZT07</accession>
<sequence>VDDIVVSGVCDTEVRNGETVHYMIRPENIRVYLDEGSEENLARGKLKETIMIGQLTKYFLELADGSELVATTLTGGGKDPLQPGDPIYFGWSTNDARIMLGS</sequence>
<dbReference type="InterPro" id="IPR008995">
    <property type="entry name" value="Mo/tungstate-bd_C_term_dom"/>
</dbReference>
<dbReference type="EMBL" id="UINC01186118">
    <property type="protein sequence ID" value="SVD98185.1"/>
    <property type="molecule type" value="Genomic_DNA"/>
</dbReference>
<gene>
    <name evidence="2" type="ORF">METZ01_LOCUS451039</name>
</gene>
<feature type="non-terminal residue" evidence="2">
    <location>
        <position position="1"/>
    </location>
</feature>